<protein>
    <recommendedName>
        <fullName evidence="4">Proline iminopeptidase</fullName>
        <ecNumber evidence="3">3.4.11.5</ecNumber>
    </recommendedName>
    <alternativeName>
        <fullName evidence="6">Prolyl aminopeptidase</fullName>
    </alternativeName>
</protein>
<sequence length="301" mass="34281">MSKERAMAEMRSGYVDYRGFKTYYEIYGECRSGKKPLLILHGGPGDTHLYLLNYRDMADLYGRQIIFYDQIGCGKSNIPHQDDDFYGYDLWIDEFYTMRDALGLDDFHLFGNSWGGMLAMMCACKDDAGIRSMVINGSPVNIATWLSEANRLIEYMPKDMQEAIAEAERTGDYDTPAAKAAYMEYYRRHVVGVEPWPDYVQEAFSEENVGECYMVMQGASEFVVTGKMRDFDIREDVKNIKVPTMMLSGTNDEASPLVVKEGYDLIPNCEWTLIQGAAHVGNATHGKEYMAAVEEFISRHE</sequence>
<dbReference type="Pfam" id="PF00561">
    <property type="entry name" value="Abhydrolase_1"/>
    <property type="match status" value="1"/>
</dbReference>
<evidence type="ECO:0000256" key="4">
    <source>
        <dbReference type="ARBA" id="ARBA00021843"/>
    </source>
</evidence>
<comment type="caution">
    <text evidence="10">The sequence shown here is derived from an EMBL/GenBank/DDBJ whole genome shotgun (WGS) entry which is preliminary data.</text>
</comment>
<feature type="active site" description="Nucleophile" evidence="8">
    <location>
        <position position="113"/>
    </location>
</feature>
<dbReference type="PANTHER" id="PTHR43433">
    <property type="entry name" value="HYDROLASE, ALPHA/BETA FOLD FAMILY PROTEIN"/>
    <property type="match status" value="1"/>
</dbReference>
<evidence type="ECO:0000256" key="7">
    <source>
        <dbReference type="PIRNR" id="PIRNR005539"/>
    </source>
</evidence>
<dbReference type="PRINTS" id="PR00793">
    <property type="entry name" value="PROAMNOPTASE"/>
</dbReference>
<dbReference type="InterPro" id="IPR005945">
    <property type="entry name" value="Pro_imino_pep"/>
</dbReference>
<dbReference type="AlphaFoldDB" id="D0WJF8"/>
<dbReference type="GO" id="GO:0006508">
    <property type="term" value="P:proteolysis"/>
    <property type="evidence" value="ECO:0007669"/>
    <property type="project" value="InterPro"/>
</dbReference>
<dbReference type="GO" id="GO:0004177">
    <property type="term" value="F:aminopeptidase activity"/>
    <property type="evidence" value="ECO:0007669"/>
    <property type="project" value="UniProtKB-EC"/>
</dbReference>
<dbReference type="eggNOG" id="COG0596">
    <property type="taxonomic scope" value="Bacteria"/>
</dbReference>
<feature type="domain" description="AB hydrolase-1" evidence="9">
    <location>
        <begin position="35"/>
        <end position="282"/>
    </location>
</feature>
<evidence type="ECO:0000256" key="6">
    <source>
        <dbReference type="ARBA" id="ARBA00029605"/>
    </source>
</evidence>
<dbReference type="InterPro" id="IPR050471">
    <property type="entry name" value="AB_hydrolase"/>
</dbReference>
<gene>
    <name evidence="10" type="ORF">HMPREF0762_01985</name>
</gene>
<accession>D0WJF8</accession>
<dbReference type="InterPro" id="IPR029058">
    <property type="entry name" value="AB_hydrolase_fold"/>
</dbReference>
<evidence type="ECO:0000256" key="5">
    <source>
        <dbReference type="ARBA" id="ARBA00022801"/>
    </source>
</evidence>
<dbReference type="HOGENOM" id="CLU_020336_15_0_11"/>
<dbReference type="GO" id="GO:0046503">
    <property type="term" value="P:glycerolipid catabolic process"/>
    <property type="evidence" value="ECO:0007669"/>
    <property type="project" value="TreeGrafter"/>
</dbReference>
<feature type="active site" description="Proton donor" evidence="8">
    <location>
        <position position="279"/>
    </location>
</feature>
<evidence type="ECO:0000313" key="10">
    <source>
        <dbReference type="EMBL" id="EEZ60506.1"/>
    </source>
</evidence>
<dbReference type="PIRSF" id="PIRSF005539">
    <property type="entry name" value="Pept_S33_TRI_F1"/>
    <property type="match status" value="1"/>
</dbReference>
<dbReference type="STRING" id="649764.HMPREF0762_01985"/>
<dbReference type="EC" id="3.4.11.5" evidence="3"/>
<evidence type="ECO:0000256" key="3">
    <source>
        <dbReference type="ARBA" id="ARBA00012568"/>
    </source>
</evidence>
<dbReference type="Proteomes" id="UP000006001">
    <property type="component" value="Unassembled WGS sequence"/>
</dbReference>
<keyword evidence="11" id="KW-1185">Reference proteome</keyword>
<dbReference type="EMBL" id="ACUX02000019">
    <property type="protein sequence ID" value="EEZ60506.1"/>
    <property type="molecule type" value="Genomic_DNA"/>
</dbReference>
<dbReference type="GO" id="GO:0004806">
    <property type="term" value="F:triacylglycerol lipase activity"/>
    <property type="evidence" value="ECO:0007669"/>
    <property type="project" value="TreeGrafter"/>
</dbReference>
<dbReference type="InterPro" id="IPR002410">
    <property type="entry name" value="Peptidase_S33"/>
</dbReference>
<dbReference type="PANTHER" id="PTHR43433:SF5">
    <property type="entry name" value="AB HYDROLASE-1 DOMAIN-CONTAINING PROTEIN"/>
    <property type="match status" value="1"/>
</dbReference>
<keyword evidence="5 7" id="KW-0378">Hydrolase</keyword>
<organism evidence="10 11">
    <name type="scientific">Slackia exigua (strain ATCC 700122 / DSM 15923 / CIP 105133 / JCM 11022 / KCTC 5966 / S-7)</name>
    <dbReference type="NCBI Taxonomy" id="649764"/>
    <lineage>
        <taxon>Bacteria</taxon>
        <taxon>Bacillati</taxon>
        <taxon>Actinomycetota</taxon>
        <taxon>Coriobacteriia</taxon>
        <taxon>Eggerthellales</taxon>
        <taxon>Eggerthellaceae</taxon>
        <taxon>Slackia</taxon>
    </lineage>
</organism>
<evidence type="ECO:0000259" key="9">
    <source>
        <dbReference type="Pfam" id="PF00561"/>
    </source>
</evidence>
<evidence type="ECO:0000256" key="1">
    <source>
        <dbReference type="ARBA" id="ARBA00001585"/>
    </source>
</evidence>
<dbReference type="ESTHER" id="9actn-d0wjf8">
    <property type="family name" value="Proline_iminopeptidase"/>
</dbReference>
<name>D0WJF8_SLAES</name>
<evidence type="ECO:0000313" key="11">
    <source>
        <dbReference type="Proteomes" id="UP000006001"/>
    </source>
</evidence>
<dbReference type="NCBIfam" id="TIGR01250">
    <property type="entry name" value="pro_imino_pep_2"/>
    <property type="match status" value="1"/>
</dbReference>
<dbReference type="InterPro" id="IPR000073">
    <property type="entry name" value="AB_hydrolase_1"/>
</dbReference>
<comment type="similarity">
    <text evidence="2 7">Belongs to the peptidase S33 family.</text>
</comment>
<reference evidence="10" key="1">
    <citation type="submission" date="2009-10" db="EMBL/GenBank/DDBJ databases">
        <authorList>
            <person name="Weinstock G."/>
            <person name="Sodergren E."/>
            <person name="Clifton S."/>
            <person name="Fulton L."/>
            <person name="Fulton B."/>
            <person name="Courtney L."/>
            <person name="Fronick C."/>
            <person name="Harrison M."/>
            <person name="Strong C."/>
            <person name="Farmer C."/>
            <person name="Delahaunty K."/>
            <person name="Markovic C."/>
            <person name="Hall O."/>
            <person name="Minx P."/>
            <person name="Tomlinson C."/>
            <person name="Mitreva M."/>
            <person name="Nelson J."/>
            <person name="Hou S."/>
            <person name="Wollam A."/>
            <person name="Pepin K.H."/>
            <person name="Johnson M."/>
            <person name="Bhonagiri V."/>
            <person name="Nash W.E."/>
            <person name="Warren W."/>
            <person name="Chinwalla A."/>
            <person name="Mardis E.R."/>
            <person name="Wilson R.K."/>
        </authorList>
    </citation>
    <scope>NUCLEOTIDE SEQUENCE [LARGE SCALE GENOMIC DNA]</scope>
    <source>
        <strain evidence="10">ATCC 700122</strain>
    </source>
</reference>
<evidence type="ECO:0000256" key="8">
    <source>
        <dbReference type="PIRSR" id="PIRSR005539-1"/>
    </source>
</evidence>
<dbReference type="Gene3D" id="3.40.50.1820">
    <property type="entry name" value="alpha/beta hydrolase"/>
    <property type="match status" value="1"/>
</dbReference>
<comment type="catalytic activity">
    <reaction evidence="1">
        <text>Release of N-terminal proline from a peptide.</text>
        <dbReference type="EC" id="3.4.11.5"/>
    </reaction>
</comment>
<dbReference type="SUPFAM" id="SSF53474">
    <property type="entry name" value="alpha/beta-Hydrolases"/>
    <property type="match status" value="1"/>
</dbReference>
<feature type="active site" evidence="8">
    <location>
        <position position="252"/>
    </location>
</feature>
<proteinExistence type="inferred from homology"/>
<evidence type="ECO:0000256" key="2">
    <source>
        <dbReference type="ARBA" id="ARBA00010088"/>
    </source>
</evidence>